<dbReference type="PANTHER" id="PTHR42057">
    <property type="entry name" value="F-BOX DOMAIN PROTEIN (AFU_ORTHOLOGUE AFUA_4G00200)"/>
    <property type="match status" value="1"/>
</dbReference>
<evidence type="ECO:0000259" key="1">
    <source>
        <dbReference type="PROSITE" id="PS50181"/>
    </source>
</evidence>
<reference evidence="2 3" key="2">
    <citation type="submission" date="2020-05" db="EMBL/GenBank/DDBJ databases">
        <title>Identification and distribution of gene clusters putatively required for synthesis of sphingolipid metabolism inhibitors in phylogenetically diverse species of the filamentous fungus Fusarium.</title>
        <authorList>
            <person name="Kim H.-S."/>
            <person name="Busman M."/>
            <person name="Brown D.W."/>
            <person name="Divon H."/>
            <person name="Uhlig S."/>
            <person name="Proctor R.H."/>
        </authorList>
    </citation>
    <scope>NUCLEOTIDE SEQUENCE [LARGE SCALE GENOMIC DNA]</scope>
    <source>
        <strain evidence="2 3">NRRL 25331</strain>
    </source>
</reference>
<dbReference type="AlphaFoldDB" id="A0A8H5XAP6"/>
<protein>
    <submittedName>
        <fullName evidence="2">F-box domain-containing protein</fullName>
    </submittedName>
</protein>
<proteinExistence type="predicted"/>
<dbReference type="InterPro" id="IPR001810">
    <property type="entry name" value="F-box_dom"/>
</dbReference>
<dbReference type="Proteomes" id="UP000572754">
    <property type="component" value="Unassembled WGS sequence"/>
</dbReference>
<evidence type="ECO:0000313" key="3">
    <source>
        <dbReference type="Proteomes" id="UP000572754"/>
    </source>
</evidence>
<name>A0A8H5XAP6_FUSCI</name>
<dbReference type="PANTHER" id="PTHR42057:SF2">
    <property type="entry name" value="F-BOX DOMAIN PROTEIN (AFU_ORTHOLOGUE AFUA_4G00200)-RELATED"/>
    <property type="match status" value="1"/>
</dbReference>
<dbReference type="EMBL" id="JAAQPE010000073">
    <property type="protein sequence ID" value="KAF5687574.1"/>
    <property type="molecule type" value="Genomic_DNA"/>
</dbReference>
<keyword evidence="3" id="KW-1185">Reference proteome</keyword>
<sequence>MATATRAHHLPAETLSNFMSFLPQADLKNLRLVDHRFSPIATRLLFRRTRLLARAKDKNDPQRFIQLANSGLSGFVREVSCDVSSIVHNGFYYMEKDQFEFLPIFWDALPLLARFRNIQTLHLCFDASFALRDFKAGSTHFRSRVLKTVFRILMGTFTKEVSNPIKTLSGATIEIPYQGTSPSPITLSNLIISNLGDFHDPGLTNMPEFKTVMGNIKALRLDIAQHKGRWGEGIFTTAIPNQCQEMFTQLPLTWLSSKVAANLQVLSLHYQYYWGWFPNIDIRLIGGGNGMPTLRSLALGHFVFSHQREVDWIASLDLEELFLEGCAVLAEHSGHPTTQKGLWTDGHESPVWAKIVGETERTYLWWHEIIWQIRSSMLNLKRFYISRQPYLHDHFNQFYKTNALLDSELSRDEKRAHIEHLWQGFIDLNKENCLPWNTAFQHFTCATSPKLRLDSDIFRCFYFDPLTSIMLDSSDYSYVSHDPVYLEQALYSLSSYHLKSDPVISNKKKLAKIEAIILHSILSKKSKNQHMGAEKLRLTPKMRSSHTNEQMKGVLRPLLTSLEISRLDRVFRRLDIERR</sequence>
<gene>
    <name evidence="2" type="ORF">FCIRC_2280</name>
</gene>
<feature type="domain" description="F-box" evidence="1">
    <location>
        <begin position="4"/>
        <end position="49"/>
    </location>
</feature>
<organism evidence="2 3">
    <name type="scientific">Fusarium circinatum</name>
    <name type="common">Pitch canker fungus</name>
    <name type="synonym">Gibberella circinata</name>
    <dbReference type="NCBI Taxonomy" id="48490"/>
    <lineage>
        <taxon>Eukaryota</taxon>
        <taxon>Fungi</taxon>
        <taxon>Dikarya</taxon>
        <taxon>Ascomycota</taxon>
        <taxon>Pezizomycotina</taxon>
        <taxon>Sordariomycetes</taxon>
        <taxon>Hypocreomycetidae</taxon>
        <taxon>Hypocreales</taxon>
        <taxon>Nectriaceae</taxon>
        <taxon>Fusarium</taxon>
        <taxon>Fusarium fujikuroi species complex</taxon>
    </lineage>
</organism>
<reference evidence="3" key="1">
    <citation type="journal article" date="2020" name="BMC Genomics">
        <title>Correction to: Identification and distribution of gene clusters required for synthesis of sphingolipid metabolism inhibitors in diverse species of the filamentous fungus Fusarium.</title>
        <authorList>
            <person name="Kim H.S."/>
            <person name="Lohmar J.M."/>
            <person name="Busman M."/>
            <person name="Brown D.W."/>
            <person name="Naumann T.A."/>
            <person name="Divon H.H."/>
            <person name="Lysoe E."/>
            <person name="Uhlig S."/>
            <person name="Proctor R.H."/>
        </authorList>
    </citation>
    <scope>NUCLEOTIDE SEQUENCE [LARGE SCALE GENOMIC DNA]</scope>
    <source>
        <strain evidence="3">NRRL 25331</strain>
    </source>
</reference>
<evidence type="ECO:0000313" key="2">
    <source>
        <dbReference type="EMBL" id="KAF5687574.1"/>
    </source>
</evidence>
<dbReference type="PROSITE" id="PS50181">
    <property type="entry name" value="FBOX"/>
    <property type="match status" value="1"/>
</dbReference>
<comment type="caution">
    <text evidence="2">The sequence shown here is derived from an EMBL/GenBank/DDBJ whole genome shotgun (WGS) entry which is preliminary data.</text>
</comment>
<accession>A0A8H5XAP6</accession>